<accession>A0A0F9DT05</accession>
<sequence>MARIGKCKCDGELSLSVVALVEEGVSKPTAFCKKCFKEYPVEMVGKSHNYTKVKK</sequence>
<proteinExistence type="predicted"/>
<protein>
    <submittedName>
        <fullName evidence="1">Uncharacterized protein</fullName>
    </submittedName>
</protein>
<organism evidence="1">
    <name type="scientific">marine sediment metagenome</name>
    <dbReference type="NCBI Taxonomy" id="412755"/>
    <lineage>
        <taxon>unclassified sequences</taxon>
        <taxon>metagenomes</taxon>
        <taxon>ecological metagenomes</taxon>
    </lineage>
</organism>
<reference evidence="1" key="1">
    <citation type="journal article" date="2015" name="Nature">
        <title>Complex archaea that bridge the gap between prokaryotes and eukaryotes.</title>
        <authorList>
            <person name="Spang A."/>
            <person name="Saw J.H."/>
            <person name="Jorgensen S.L."/>
            <person name="Zaremba-Niedzwiedzka K."/>
            <person name="Martijn J."/>
            <person name="Lind A.E."/>
            <person name="van Eijk R."/>
            <person name="Schleper C."/>
            <person name="Guy L."/>
            <person name="Ettema T.J."/>
        </authorList>
    </citation>
    <scope>NUCLEOTIDE SEQUENCE</scope>
</reference>
<evidence type="ECO:0000313" key="1">
    <source>
        <dbReference type="EMBL" id="KKL64864.1"/>
    </source>
</evidence>
<dbReference type="AlphaFoldDB" id="A0A0F9DT05"/>
<dbReference type="EMBL" id="LAZR01027713">
    <property type="protein sequence ID" value="KKL64864.1"/>
    <property type="molecule type" value="Genomic_DNA"/>
</dbReference>
<gene>
    <name evidence="1" type="ORF">LCGC14_2160690</name>
</gene>
<name>A0A0F9DT05_9ZZZZ</name>
<comment type="caution">
    <text evidence="1">The sequence shown here is derived from an EMBL/GenBank/DDBJ whole genome shotgun (WGS) entry which is preliminary data.</text>
</comment>